<evidence type="ECO:0000313" key="5">
    <source>
        <dbReference type="EMBL" id="SMQ55832.1"/>
    </source>
</evidence>
<reference evidence="5 6" key="1">
    <citation type="submission" date="2016-06" db="EMBL/GenBank/DDBJ databases">
        <authorList>
            <person name="Kjaerup R.B."/>
            <person name="Dalgaard T.S."/>
            <person name="Juul-Madsen H.R."/>
        </authorList>
    </citation>
    <scope>NUCLEOTIDE SEQUENCE [LARGE SCALE GENOMIC DNA]</scope>
</reference>
<name>A0A1X7S832_ZYMT9</name>
<dbReference type="InterPro" id="IPR047122">
    <property type="entry name" value="Trans-enoyl_RdTase-like"/>
</dbReference>
<evidence type="ECO:0000256" key="3">
    <source>
        <dbReference type="ARBA" id="ARBA00023002"/>
    </source>
</evidence>
<dbReference type="Gene3D" id="3.90.180.10">
    <property type="entry name" value="Medium-chain alcohol dehydrogenases, catalytic domain"/>
    <property type="match status" value="2"/>
</dbReference>
<dbReference type="PANTHER" id="PTHR45348:SF2">
    <property type="entry name" value="ZINC-TYPE ALCOHOL DEHYDROGENASE-LIKE PROTEIN C2E1P3.01"/>
    <property type="match status" value="1"/>
</dbReference>
<evidence type="ECO:0000256" key="1">
    <source>
        <dbReference type="ARBA" id="ARBA00008072"/>
    </source>
</evidence>
<dbReference type="AlphaFoldDB" id="A0A1X7S832"/>
<proteinExistence type="inferred from homology"/>
<evidence type="ECO:0000313" key="6">
    <source>
        <dbReference type="Proteomes" id="UP000215127"/>
    </source>
</evidence>
<dbReference type="GO" id="GO:0016651">
    <property type="term" value="F:oxidoreductase activity, acting on NAD(P)H"/>
    <property type="evidence" value="ECO:0007669"/>
    <property type="project" value="InterPro"/>
</dbReference>
<evidence type="ECO:0000256" key="2">
    <source>
        <dbReference type="ARBA" id="ARBA00011245"/>
    </source>
</evidence>
<sequence length="205" mass="22176">MPHTAYIAIKPLEHKIQYHNPPLAGRPTIYPTILGADCSGTIVAIGDKVTTRKAEDRVMANACGLQSRRPEMSAFQRVEDEIVAALKGKTVVGVLDCISDDEKTLPACARILAKVEGKRKIAAVLTPAKTKYEGGVEVTRLSIPALRASETYNAVHEWMAKALANGILQPKPDPIIIGEGFESIQLEIDRVRKGVSAAKVVVRLS</sequence>
<keyword evidence="3" id="KW-0560">Oxidoreductase</keyword>
<protein>
    <recommendedName>
        <fullName evidence="4">Alcohol dehydrogenase-like N-terminal domain-containing protein</fullName>
    </recommendedName>
</protein>
<dbReference type="EMBL" id="LT853703">
    <property type="protein sequence ID" value="SMQ55832.1"/>
    <property type="molecule type" value="Genomic_DNA"/>
</dbReference>
<dbReference type="STRING" id="1276538.A0A1X7S832"/>
<gene>
    <name evidence="5" type="ORF">ZT3D7_G10987</name>
</gene>
<accession>A0A1X7S832</accession>
<dbReference type="InterPro" id="IPR013154">
    <property type="entry name" value="ADH-like_N"/>
</dbReference>
<dbReference type="PANTHER" id="PTHR45348">
    <property type="entry name" value="HYPOTHETICAL OXIDOREDUCTASE (EUROFUNG)"/>
    <property type="match status" value="1"/>
</dbReference>
<evidence type="ECO:0000259" key="4">
    <source>
        <dbReference type="Pfam" id="PF08240"/>
    </source>
</evidence>
<dbReference type="Gene3D" id="3.40.50.720">
    <property type="entry name" value="NAD(P)-binding Rossmann-like Domain"/>
    <property type="match status" value="1"/>
</dbReference>
<dbReference type="InterPro" id="IPR011032">
    <property type="entry name" value="GroES-like_sf"/>
</dbReference>
<keyword evidence="6" id="KW-1185">Reference proteome</keyword>
<feature type="domain" description="Alcohol dehydrogenase-like N-terminal" evidence="4">
    <location>
        <begin position="28"/>
        <end position="63"/>
    </location>
</feature>
<organism evidence="5 6">
    <name type="scientific">Zymoseptoria tritici (strain ST99CH_3D7)</name>
    <dbReference type="NCBI Taxonomy" id="1276538"/>
    <lineage>
        <taxon>Eukaryota</taxon>
        <taxon>Fungi</taxon>
        <taxon>Dikarya</taxon>
        <taxon>Ascomycota</taxon>
        <taxon>Pezizomycotina</taxon>
        <taxon>Dothideomycetes</taxon>
        <taxon>Dothideomycetidae</taxon>
        <taxon>Mycosphaerellales</taxon>
        <taxon>Mycosphaerellaceae</taxon>
        <taxon>Zymoseptoria</taxon>
    </lineage>
</organism>
<dbReference type="SUPFAM" id="SSF50129">
    <property type="entry name" value="GroES-like"/>
    <property type="match status" value="1"/>
</dbReference>
<comment type="similarity">
    <text evidence="1">Belongs to the zinc-containing alcohol dehydrogenase family.</text>
</comment>
<comment type="subunit">
    <text evidence="2">Monomer.</text>
</comment>
<dbReference type="Pfam" id="PF08240">
    <property type="entry name" value="ADH_N"/>
    <property type="match status" value="1"/>
</dbReference>
<dbReference type="Proteomes" id="UP000215127">
    <property type="component" value="Chromosome 12"/>
</dbReference>